<protein>
    <submittedName>
        <fullName evidence="1">DNA-7-methylguanine glycosylase</fullName>
    </submittedName>
</protein>
<accession>A0A4R7YZQ6</accession>
<comment type="caution">
    <text evidence="1">The sequence shown here is derived from an EMBL/GenBank/DDBJ whole genome shotgun (WGS) entry which is preliminary data.</text>
</comment>
<gene>
    <name evidence="1" type="ORF">C8C77_12631</name>
</gene>
<dbReference type="Pfam" id="PF08713">
    <property type="entry name" value="DNA_alkylation"/>
    <property type="match status" value="1"/>
</dbReference>
<dbReference type="Gene3D" id="1.20.1660.10">
    <property type="entry name" value="Hypothetical protein (EF3068)"/>
    <property type="match status" value="1"/>
</dbReference>
<sequence>MEKEKNKKVKIKEYLEQIRSSLTSQADPEKAEAMASYMRDQFPFYGLRAAERRKILRKYMRQENRPGYTQLETVIKKLWQLPEREFQYFAQELILKYQNEYTEDIISLFEYMITHKSWWDTVDHIAKKLVGEYFKIFPHKRDQKIKSWLDSDNIWLQRTALLFQLGYKEETDAQLLFDIIEELKEIDEFFIQKAIGWALREYSKTEPIAVVKFANTHQLSTLSEREALKVVRKNK</sequence>
<reference evidence="1 2" key="1">
    <citation type="submission" date="2019-03" db="EMBL/GenBank/DDBJ databases">
        <title>Subsurface microbial communities from deep shales in Ohio and West Virginia, USA.</title>
        <authorList>
            <person name="Wrighton K."/>
        </authorList>
    </citation>
    <scope>NUCLEOTIDE SEQUENCE [LARGE SCALE GENOMIC DNA]</scope>
    <source>
        <strain evidence="1 2">MSL9.2</strain>
    </source>
</reference>
<dbReference type="PANTHER" id="PTHR34070">
    <property type="entry name" value="ARMADILLO-TYPE FOLD"/>
    <property type="match status" value="1"/>
</dbReference>
<dbReference type="CDD" id="cd07064">
    <property type="entry name" value="AlkD_like_1"/>
    <property type="match status" value="1"/>
</dbReference>
<dbReference type="Proteomes" id="UP000294697">
    <property type="component" value="Unassembled WGS sequence"/>
</dbReference>
<organism evidence="1 2">
    <name type="scientific">Halanaerobium saccharolyticum</name>
    <dbReference type="NCBI Taxonomy" id="43595"/>
    <lineage>
        <taxon>Bacteria</taxon>
        <taxon>Bacillati</taxon>
        <taxon>Bacillota</taxon>
        <taxon>Clostridia</taxon>
        <taxon>Halanaerobiales</taxon>
        <taxon>Halanaerobiaceae</taxon>
        <taxon>Halanaerobium</taxon>
    </lineage>
</organism>
<proteinExistence type="predicted"/>
<dbReference type="SUPFAM" id="SSF48371">
    <property type="entry name" value="ARM repeat"/>
    <property type="match status" value="1"/>
</dbReference>
<dbReference type="InterPro" id="IPR016024">
    <property type="entry name" value="ARM-type_fold"/>
</dbReference>
<dbReference type="AlphaFoldDB" id="A0A4R7YZQ6"/>
<dbReference type="RefSeq" id="WP_111573014.1">
    <property type="nucleotide sequence ID" value="NZ_QLME01000023.1"/>
</dbReference>
<evidence type="ECO:0000313" key="1">
    <source>
        <dbReference type="EMBL" id="TDW00664.1"/>
    </source>
</evidence>
<dbReference type="PANTHER" id="PTHR34070:SF1">
    <property type="entry name" value="DNA ALKYLATION REPAIR PROTEIN"/>
    <property type="match status" value="1"/>
</dbReference>
<dbReference type="OrthoDB" id="9775346at2"/>
<evidence type="ECO:0000313" key="2">
    <source>
        <dbReference type="Proteomes" id="UP000294697"/>
    </source>
</evidence>
<dbReference type="InterPro" id="IPR014825">
    <property type="entry name" value="DNA_alkylation"/>
</dbReference>
<name>A0A4R7YZQ6_9FIRM</name>
<dbReference type="Gene3D" id="1.25.40.290">
    <property type="entry name" value="ARM repeat domains"/>
    <property type="match status" value="1"/>
</dbReference>
<dbReference type="EMBL" id="SODA01000026">
    <property type="protein sequence ID" value="TDW00664.1"/>
    <property type="molecule type" value="Genomic_DNA"/>
</dbReference>